<dbReference type="Gene3D" id="2.120.10.30">
    <property type="entry name" value="TolB, C-terminal domain"/>
    <property type="match status" value="1"/>
</dbReference>
<dbReference type="GO" id="GO:0006355">
    <property type="term" value="P:regulation of DNA-templated transcription"/>
    <property type="evidence" value="ECO:0007669"/>
    <property type="project" value="InterPro"/>
</dbReference>
<feature type="domain" description="OmpR/PhoB-type" evidence="4">
    <location>
        <begin position="8"/>
        <end position="106"/>
    </location>
</feature>
<organism evidence="5 6">
    <name type="scientific">Pseudoalteromonas phenolica</name>
    <dbReference type="NCBI Taxonomy" id="161398"/>
    <lineage>
        <taxon>Bacteria</taxon>
        <taxon>Pseudomonadati</taxon>
        <taxon>Pseudomonadota</taxon>
        <taxon>Gammaproteobacteria</taxon>
        <taxon>Alteromonadales</taxon>
        <taxon>Pseudoalteromonadaceae</taxon>
        <taxon>Pseudoalteromonas</taxon>
    </lineage>
</organism>
<sequence>MLEKLQTASSYQISQVKVYPDLNTIEVNGQSQRVEPKVMVLLNYLAQHQGEVCSKQCLIDAIWPNQIIADEALTRLIFVLRNALKDDAKSPQYIATVPKKGYVLLQPITLPEQRSKKQLLILFASLFIVFASLWAMQLQPSAEYNIIKSKPITFQEGREYGLVEGPNFSAYFHQYQGETRLMVAEQDGSYRQLVSDEWQKRSLQLIKNTLFYVRFNDTESQIVRHTLSAQPEVLFTSQRPIYHLSLNNEQQILLFTQYNDTVNTGLYQYSFIDKQVSEFLFNTAYVPAVIDQHFYDTNTDKLIFVGVQGRFPVIYGYHSENAIYQFEIKGFDSINSIALGKYENTLLVAGSYQLTRGIWSVNTVSNEVTMLLNANDDVITAATMGADLQSVFYTLESHRQDIVALDWQGRNINLPELNSTLREGRAQYSKDNARIFFFSDRSGDSELYQYHLNTYEVQQVTHIKASAIWHYSLSNDGKHLAIVYSTDKIELGIVDVSNGQLIQTTQLDEIKFPLAWSKDDQFIYVSEHRSQIAMYLYDSSSLTIKQKQAHLGLSAVEVAHKEIIAFDYTRDQFVRYNFDQKAAKPVSLVLPKTTHLAPHRVYVDEELAYIIDTNDDSHRLDRIQFAESSKGWRTRLLGEFNKKARIQSINPEQQTLLFSKGYSAQSGSIIELELQP</sequence>
<dbReference type="InterPro" id="IPR011042">
    <property type="entry name" value="6-blade_b-propeller_TolB-like"/>
</dbReference>
<evidence type="ECO:0000256" key="1">
    <source>
        <dbReference type="ARBA" id="ARBA00023125"/>
    </source>
</evidence>
<evidence type="ECO:0000256" key="3">
    <source>
        <dbReference type="SAM" id="Phobius"/>
    </source>
</evidence>
<name>A0A5R9Q453_9GAMM</name>
<protein>
    <recommendedName>
        <fullName evidence="4">OmpR/PhoB-type domain-containing protein</fullName>
    </recommendedName>
</protein>
<dbReference type="PANTHER" id="PTHR36842:SF1">
    <property type="entry name" value="PROTEIN TOLB"/>
    <property type="match status" value="1"/>
</dbReference>
<evidence type="ECO:0000256" key="2">
    <source>
        <dbReference type="PROSITE-ProRule" id="PRU01091"/>
    </source>
</evidence>
<evidence type="ECO:0000313" key="5">
    <source>
        <dbReference type="EMBL" id="TLX47940.1"/>
    </source>
</evidence>
<proteinExistence type="predicted"/>
<dbReference type="Gene3D" id="1.10.10.10">
    <property type="entry name" value="Winged helix-like DNA-binding domain superfamily/Winged helix DNA-binding domain"/>
    <property type="match status" value="1"/>
</dbReference>
<feature type="DNA-binding region" description="OmpR/PhoB-type" evidence="2">
    <location>
        <begin position="8"/>
        <end position="106"/>
    </location>
</feature>
<dbReference type="Pfam" id="PF00486">
    <property type="entry name" value="Trans_reg_C"/>
    <property type="match status" value="1"/>
</dbReference>
<dbReference type="PANTHER" id="PTHR36842">
    <property type="entry name" value="PROTEIN TOLB HOMOLOG"/>
    <property type="match status" value="1"/>
</dbReference>
<dbReference type="InterPro" id="IPR001867">
    <property type="entry name" value="OmpR/PhoB-type_DNA-bd"/>
</dbReference>
<dbReference type="SMART" id="SM00862">
    <property type="entry name" value="Trans_reg_C"/>
    <property type="match status" value="1"/>
</dbReference>
<dbReference type="RefSeq" id="WP_138479982.1">
    <property type="nucleotide sequence ID" value="NZ_PPSW01000008.1"/>
</dbReference>
<evidence type="ECO:0000313" key="6">
    <source>
        <dbReference type="Proteomes" id="UP000309186"/>
    </source>
</evidence>
<dbReference type="PROSITE" id="PS51755">
    <property type="entry name" value="OMPR_PHOB"/>
    <property type="match status" value="1"/>
</dbReference>
<dbReference type="SUPFAM" id="SSF46894">
    <property type="entry name" value="C-terminal effector domain of the bipartite response regulators"/>
    <property type="match status" value="1"/>
</dbReference>
<feature type="transmembrane region" description="Helical" evidence="3">
    <location>
        <begin position="119"/>
        <end position="136"/>
    </location>
</feature>
<dbReference type="GO" id="GO:0000160">
    <property type="term" value="P:phosphorelay signal transduction system"/>
    <property type="evidence" value="ECO:0007669"/>
    <property type="project" value="InterPro"/>
</dbReference>
<keyword evidence="1 2" id="KW-0238">DNA-binding</keyword>
<keyword evidence="3" id="KW-1133">Transmembrane helix</keyword>
<reference evidence="5 6" key="1">
    <citation type="submission" date="2018-01" db="EMBL/GenBank/DDBJ databases">
        <title>Co-occurrence of chitin degradation, pigmentation and bioactivity in marine Pseudoalteromonas.</title>
        <authorList>
            <person name="Paulsen S."/>
            <person name="Gram L."/>
            <person name="Machado H."/>
        </authorList>
    </citation>
    <scope>NUCLEOTIDE SEQUENCE [LARGE SCALE GENOMIC DNA]</scope>
    <source>
        <strain evidence="5 6">S3663</strain>
    </source>
</reference>
<dbReference type="Proteomes" id="UP000309186">
    <property type="component" value="Unassembled WGS sequence"/>
</dbReference>
<dbReference type="EMBL" id="PPSW01000008">
    <property type="protein sequence ID" value="TLX47940.1"/>
    <property type="molecule type" value="Genomic_DNA"/>
</dbReference>
<dbReference type="GO" id="GO:0003677">
    <property type="term" value="F:DNA binding"/>
    <property type="evidence" value="ECO:0007669"/>
    <property type="project" value="UniProtKB-UniRule"/>
</dbReference>
<keyword evidence="3" id="KW-0812">Transmembrane</keyword>
<comment type="caution">
    <text evidence="5">The sequence shown here is derived from an EMBL/GenBank/DDBJ whole genome shotgun (WGS) entry which is preliminary data.</text>
</comment>
<accession>A0A5R9Q453</accession>
<evidence type="ECO:0000259" key="4">
    <source>
        <dbReference type="PROSITE" id="PS51755"/>
    </source>
</evidence>
<dbReference type="AlphaFoldDB" id="A0A5R9Q453"/>
<keyword evidence="3" id="KW-0472">Membrane</keyword>
<gene>
    <name evidence="5" type="ORF">C1E24_06805</name>
</gene>
<dbReference type="CDD" id="cd00383">
    <property type="entry name" value="trans_reg_C"/>
    <property type="match status" value="1"/>
</dbReference>
<dbReference type="OrthoDB" id="8430416at2"/>
<dbReference type="SUPFAM" id="SSF69322">
    <property type="entry name" value="Tricorn protease domain 2"/>
    <property type="match status" value="1"/>
</dbReference>
<dbReference type="InterPro" id="IPR016032">
    <property type="entry name" value="Sig_transdc_resp-reg_C-effctor"/>
</dbReference>
<dbReference type="InterPro" id="IPR036388">
    <property type="entry name" value="WH-like_DNA-bd_sf"/>
</dbReference>